<keyword evidence="3" id="KW-1185">Reference proteome</keyword>
<gene>
    <name evidence="2" type="ORF">NG792_27010</name>
</gene>
<reference evidence="2 3" key="1">
    <citation type="journal article" date="2022" name="Front. Microbiol.">
        <title>High genomic differentiation and limited gene flow indicate recent cryptic speciation within the genus Laspinema (cyanobacteria).</title>
        <authorList>
            <person name="Stanojkovic A."/>
            <person name="Skoupy S."/>
            <person name="Skaloud P."/>
            <person name="Dvorak P."/>
        </authorList>
    </citation>
    <scope>NUCLEOTIDE SEQUENCE [LARGE SCALE GENOMIC DNA]</scope>
    <source>
        <strain evidence="2 3">D3b</strain>
    </source>
</reference>
<accession>A0ABT2NFQ6</accession>
<protein>
    <submittedName>
        <fullName evidence="2">Uncharacterized protein</fullName>
    </submittedName>
</protein>
<dbReference type="RefSeq" id="WP_261237566.1">
    <property type="nucleotide sequence ID" value="NZ_JAMXFA010000064.1"/>
</dbReference>
<evidence type="ECO:0000313" key="3">
    <source>
        <dbReference type="Proteomes" id="UP001525961"/>
    </source>
</evidence>
<feature type="compositionally biased region" description="Low complexity" evidence="1">
    <location>
        <begin position="341"/>
        <end position="350"/>
    </location>
</feature>
<organism evidence="2 3">
    <name type="scientific">Laspinema olomoucense D3b</name>
    <dbReference type="NCBI Taxonomy" id="2953688"/>
    <lineage>
        <taxon>Bacteria</taxon>
        <taxon>Bacillati</taxon>
        <taxon>Cyanobacteriota</taxon>
        <taxon>Cyanophyceae</taxon>
        <taxon>Oscillatoriophycideae</taxon>
        <taxon>Oscillatoriales</taxon>
        <taxon>Laspinemataceae</taxon>
        <taxon>Laspinema</taxon>
        <taxon>Laspinema olomoucense</taxon>
    </lineage>
</organism>
<dbReference type="Proteomes" id="UP001525961">
    <property type="component" value="Unassembled WGS sequence"/>
</dbReference>
<feature type="compositionally biased region" description="Low complexity" evidence="1">
    <location>
        <begin position="69"/>
        <end position="86"/>
    </location>
</feature>
<dbReference type="EMBL" id="JAMXFA010000064">
    <property type="protein sequence ID" value="MCT7981377.1"/>
    <property type="molecule type" value="Genomic_DNA"/>
</dbReference>
<name>A0ABT2NFQ6_9CYAN</name>
<feature type="region of interest" description="Disordered" evidence="1">
    <location>
        <begin position="318"/>
        <end position="380"/>
    </location>
</feature>
<evidence type="ECO:0000313" key="2">
    <source>
        <dbReference type="EMBL" id="MCT7981377.1"/>
    </source>
</evidence>
<proteinExistence type="predicted"/>
<feature type="region of interest" description="Disordered" evidence="1">
    <location>
        <begin position="1"/>
        <end position="97"/>
    </location>
</feature>
<comment type="caution">
    <text evidence="2">The sequence shown here is derived from an EMBL/GenBank/DDBJ whole genome shotgun (WGS) entry which is preliminary data.</text>
</comment>
<evidence type="ECO:0000256" key="1">
    <source>
        <dbReference type="SAM" id="MobiDB-lite"/>
    </source>
</evidence>
<sequence length="380" mass="42056">MSDKAQLEPTPANFKTAETTEAPADLKTTETTQPSTELEIAKTPEAPAELGIAETTEASSELKTAELPEASAELKTAETTEASSELETAETTEQEPEHKGAFFQAVGILPGEVSFEEGSIMAKITVGGKEYRLLFKPRLMSAMVALKLEIKQSGSTTQRLIVYPKVMHFPKQDQPHQLAFQLVGFEKDPASSAISTELEDFEFKLSGLWQFIPVCRVPVISVFRNFDEAIHQNLKKLDEAVAAKKKVNFMKATHVPLIWKDAPFKPFRFNPKLEKEEQGRPLFLQLKAKFIPAKDGFEFVALLAPPLEKAPKFFKASNDDKATVQKEKKKNATPSKSNANPSKAKAIPSKAKSKQAKPPQPKPKPRPVKAEQEAEQQSEE</sequence>